<dbReference type="Proteomes" id="UP000886050">
    <property type="component" value="Unassembled WGS sequence"/>
</dbReference>
<dbReference type="Gene3D" id="3.30.2290.10">
    <property type="entry name" value="PmbA/TldD superfamily"/>
    <property type="match status" value="1"/>
</dbReference>
<dbReference type="PANTHER" id="PTHR43666">
    <property type="entry name" value="TLDD PROTEIN"/>
    <property type="match status" value="1"/>
</dbReference>
<name>A0A7V5HMR2_UNCW3</name>
<evidence type="ECO:0000313" key="3">
    <source>
        <dbReference type="EMBL" id="HHF53094.1"/>
    </source>
</evidence>
<dbReference type="GO" id="GO:0006508">
    <property type="term" value="P:proteolysis"/>
    <property type="evidence" value="ECO:0007669"/>
    <property type="project" value="InterPro"/>
</dbReference>
<dbReference type="EMBL" id="DRTX01000102">
    <property type="protein sequence ID" value="HHF53094.1"/>
    <property type="molecule type" value="Genomic_DNA"/>
</dbReference>
<proteinExistence type="predicted"/>
<evidence type="ECO:0000259" key="1">
    <source>
        <dbReference type="Pfam" id="PF19289"/>
    </source>
</evidence>
<evidence type="ECO:0000259" key="2">
    <source>
        <dbReference type="Pfam" id="PF19290"/>
    </source>
</evidence>
<comment type="caution">
    <text evidence="3">The sequence shown here is derived from an EMBL/GenBank/DDBJ whole genome shotgun (WGS) entry which is preliminary data.</text>
</comment>
<dbReference type="GO" id="GO:0008237">
    <property type="term" value="F:metallopeptidase activity"/>
    <property type="evidence" value="ECO:0007669"/>
    <property type="project" value="InterPro"/>
</dbReference>
<dbReference type="SUPFAM" id="SSF111283">
    <property type="entry name" value="Putative modulator of DNA gyrase, PmbA/TldD"/>
    <property type="match status" value="1"/>
</dbReference>
<feature type="domain" description="Metalloprotease TldD/E central" evidence="2">
    <location>
        <begin position="114"/>
        <end position="188"/>
    </location>
</feature>
<organism evidence="3">
    <name type="scientific">candidate division WOR-3 bacterium</name>
    <dbReference type="NCBI Taxonomy" id="2052148"/>
    <lineage>
        <taxon>Bacteria</taxon>
        <taxon>Bacteria division WOR-3</taxon>
    </lineage>
</organism>
<dbReference type="AlphaFoldDB" id="A0A7V5HMR2"/>
<gene>
    <name evidence="3" type="ORF">ENL43_01865</name>
</gene>
<sequence>MKEVLAEKIIKESSGDETVVYFMSHNNHYTRFAENRITQNMAREVTAVNIEVHFGTRKGSAATTSLNYEDIKNTLKKAEQIAKHAPGDPEYVPPLEPVKINTVERFYEQTLNLTPEDKALSLRKIFISASHHGVKVAGLYTNGEREFAIYNSRGHEAYHKSSEVSFSITVQGEDSSGYTAFFDENIEKLDLEKEYERAFKKQELGKNPKEVEPGIYKVIIEPIALSNLLLFLYMQMDARAADEGRSFFSEKIGKKIFNESVNLYIDPYSKVNPAIPFDGEGFPIGRINLIERGVVKSLICDRYWAKRTGRKPTGRPFFFNMDDGRIDVEDLVKEVDRGILVTRFWYIRYVDQKSVTVTGMTRDGTFMIEDGKIAYGTKNMRFNESVVNVLKNVLKIGKGKRVGVEYGGSAANYIPAVLVNEFNFSSKTKF</sequence>
<dbReference type="InterPro" id="IPR035068">
    <property type="entry name" value="TldD/PmbA_N"/>
</dbReference>
<accession>A0A7V5HMR2</accession>
<dbReference type="InterPro" id="IPR045570">
    <property type="entry name" value="Metalloprtase-TldD/E_cen_dom"/>
</dbReference>
<reference evidence="3" key="1">
    <citation type="journal article" date="2020" name="mSystems">
        <title>Genome- and Community-Level Interaction Insights into Carbon Utilization and Element Cycling Functions of Hydrothermarchaeota in Hydrothermal Sediment.</title>
        <authorList>
            <person name="Zhou Z."/>
            <person name="Liu Y."/>
            <person name="Xu W."/>
            <person name="Pan J."/>
            <person name="Luo Z.H."/>
            <person name="Li M."/>
        </authorList>
    </citation>
    <scope>NUCLEOTIDE SEQUENCE [LARGE SCALE GENOMIC DNA]</scope>
    <source>
        <strain evidence="3">HyVt-96</strain>
    </source>
</reference>
<protein>
    <submittedName>
        <fullName evidence="3">TldD/PmbA family protein</fullName>
    </submittedName>
</protein>
<dbReference type="InterPro" id="IPR036059">
    <property type="entry name" value="TldD/PmbA_sf"/>
</dbReference>
<dbReference type="Pfam" id="PF19290">
    <property type="entry name" value="PmbA_TldD_2nd"/>
    <property type="match status" value="1"/>
</dbReference>
<dbReference type="InterPro" id="IPR045569">
    <property type="entry name" value="Metalloprtase-TldD/E_C"/>
</dbReference>
<dbReference type="Pfam" id="PF19289">
    <property type="entry name" value="PmbA_TldD_3rd"/>
    <property type="match status" value="1"/>
</dbReference>
<dbReference type="PANTHER" id="PTHR43666:SF1">
    <property type="entry name" value="CONSERVED PROTEIN"/>
    <property type="match status" value="1"/>
</dbReference>
<feature type="domain" description="Metalloprotease TldD/E C-terminal" evidence="1">
    <location>
        <begin position="214"/>
        <end position="425"/>
    </location>
</feature>